<dbReference type="GO" id="GO:0051999">
    <property type="term" value="P:mannosyl-inositol phosphorylceramide biosynthetic process"/>
    <property type="evidence" value="ECO:0007669"/>
    <property type="project" value="TreeGrafter"/>
</dbReference>
<reference evidence="3 4" key="1">
    <citation type="submission" date="2014-04" db="EMBL/GenBank/DDBJ databases">
        <authorList>
            <consortium name="DOE Joint Genome Institute"/>
            <person name="Kuo A."/>
            <person name="Zuccaro A."/>
            <person name="Kohler A."/>
            <person name="Nagy L.G."/>
            <person name="Floudas D."/>
            <person name="Copeland A."/>
            <person name="Barry K.W."/>
            <person name="Cichocki N."/>
            <person name="Veneault-Fourrey C."/>
            <person name="LaButti K."/>
            <person name="Lindquist E.A."/>
            <person name="Lipzen A."/>
            <person name="Lundell T."/>
            <person name="Morin E."/>
            <person name="Murat C."/>
            <person name="Sun H."/>
            <person name="Tunlid A."/>
            <person name="Henrissat B."/>
            <person name="Grigoriev I.V."/>
            <person name="Hibbett D.S."/>
            <person name="Martin F."/>
            <person name="Nordberg H.P."/>
            <person name="Cantor M.N."/>
            <person name="Hua S.X."/>
        </authorList>
    </citation>
    <scope>NUCLEOTIDE SEQUENCE [LARGE SCALE GENOMIC DNA]</scope>
    <source>
        <strain evidence="3 4">MAFF 305830</strain>
    </source>
</reference>
<evidence type="ECO:0000256" key="2">
    <source>
        <dbReference type="ARBA" id="ARBA00022679"/>
    </source>
</evidence>
<dbReference type="Gene3D" id="3.90.550.20">
    <property type="match status" value="1"/>
</dbReference>
<protein>
    <submittedName>
        <fullName evidence="3">Glycosyltransferase family 32 protein</fullName>
    </submittedName>
</protein>
<evidence type="ECO:0000256" key="1">
    <source>
        <dbReference type="ARBA" id="ARBA00009003"/>
    </source>
</evidence>
<dbReference type="AlphaFoldDB" id="A0A0C2XDP4"/>
<dbReference type="GO" id="GO:0016020">
    <property type="term" value="C:membrane"/>
    <property type="evidence" value="ECO:0007669"/>
    <property type="project" value="GOC"/>
</dbReference>
<dbReference type="PANTHER" id="PTHR32385">
    <property type="entry name" value="MANNOSYL PHOSPHORYLINOSITOL CERAMIDE SYNTHASE"/>
    <property type="match status" value="1"/>
</dbReference>
<proteinExistence type="inferred from homology"/>
<dbReference type="GO" id="GO:0000030">
    <property type="term" value="F:mannosyltransferase activity"/>
    <property type="evidence" value="ECO:0007669"/>
    <property type="project" value="TreeGrafter"/>
</dbReference>
<dbReference type="OrthoDB" id="3647at2759"/>
<evidence type="ECO:0000313" key="3">
    <source>
        <dbReference type="EMBL" id="KIM27192.1"/>
    </source>
</evidence>
<dbReference type="EMBL" id="KN824300">
    <property type="protein sequence ID" value="KIM27192.1"/>
    <property type="molecule type" value="Genomic_DNA"/>
</dbReference>
<reference evidence="4" key="2">
    <citation type="submission" date="2015-01" db="EMBL/GenBank/DDBJ databases">
        <title>Evolutionary Origins and Diversification of the Mycorrhizal Mutualists.</title>
        <authorList>
            <consortium name="DOE Joint Genome Institute"/>
            <consortium name="Mycorrhizal Genomics Consortium"/>
            <person name="Kohler A."/>
            <person name="Kuo A."/>
            <person name="Nagy L.G."/>
            <person name="Floudas D."/>
            <person name="Copeland A."/>
            <person name="Barry K.W."/>
            <person name="Cichocki N."/>
            <person name="Veneault-Fourrey C."/>
            <person name="LaButti K."/>
            <person name="Lindquist E.A."/>
            <person name="Lipzen A."/>
            <person name="Lundell T."/>
            <person name="Morin E."/>
            <person name="Murat C."/>
            <person name="Riley R."/>
            <person name="Ohm R."/>
            <person name="Sun H."/>
            <person name="Tunlid A."/>
            <person name="Henrissat B."/>
            <person name="Grigoriev I.V."/>
            <person name="Hibbett D.S."/>
            <person name="Martin F."/>
        </authorList>
    </citation>
    <scope>NUCLEOTIDE SEQUENCE [LARGE SCALE GENOMIC DNA]</scope>
    <source>
        <strain evidence="4">MAFF 305830</strain>
    </source>
</reference>
<dbReference type="Proteomes" id="UP000054097">
    <property type="component" value="Unassembled WGS sequence"/>
</dbReference>
<dbReference type="HOGENOM" id="CLU_051866_1_0_1"/>
<dbReference type="InterPro" id="IPR007577">
    <property type="entry name" value="GlycoTrfase_DXD_sugar-bd_CS"/>
</dbReference>
<dbReference type="PANTHER" id="PTHR32385:SF23">
    <property type="entry name" value="NUCLEOTIDE-DIPHOSPHO-SUGAR TRANSFERASE"/>
    <property type="match status" value="1"/>
</dbReference>
<accession>A0A0C2XDP4</accession>
<name>A0A0C2XDP4_SERVB</name>
<evidence type="ECO:0000313" key="4">
    <source>
        <dbReference type="Proteomes" id="UP000054097"/>
    </source>
</evidence>
<dbReference type="SUPFAM" id="SSF53448">
    <property type="entry name" value="Nucleotide-diphospho-sugar transferases"/>
    <property type="match status" value="1"/>
</dbReference>
<sequence length="360" mass="42496">MEPAWMRKQLSNRKVGFRLAIVFTLLFLFLVSYTSYKYLFLRHGEFDTCVEEIAQARVPAVEELARLELEKQAHSLSQYRTALGHNSTHVRSGARQISASELMDMVNMGESPTPWIVHQSWKDGPLPGHFQKWSDSWKESLNDTWMYVLWRDEDNRKLVERYYADYLEVYDSLPREIYRADMVRNLYMHRFGGIYADLDLVPVGHLPDHLPFLKYRTPGQISMAYLGHMGEDSYEHSIPNAFMASSGLYHPFWLQPLEYVKMHWNDERYNKQPEELTGPVALRACVKEWEKGQQKRQDAGEFAEITVLSNEKIYPFSWYDSPQAHKCLCRTHSPHFNELQCKWAHPNAWTLTYWTHTWGF</sequence>
<keyword evidence="2 3" id="KW-0808">Transferase</keyword>
<dbReference type="Pfam" id="PF04488">
    <property type="entry name" value="Gly_transf_sug"/>
    <property type="match status" value="1"/>
</dbReference>
<dbReference type="InterPro" id="IPR051706">
    <property type="entry name" value="Glycosyltransferase_domain"/>
</dbReference>
<organism evidence="3 4">
    <name type="scientific">Serendipita vermifera MAFF 305830</name>
    <dbReference type="NCBI Taxonomy" id="933852"/>
    <lineage>
        <taxon>Eukaryota</taxon>
        <taxon>Fungi</taxon>
        <taxon>Dikarya</taxon>
        <taxon>Basidiomycota</taxon>
        <taxon>Agaricomycotina</taxon>
        <taxon>Agaricomycetes</taxon>
        <taxon>Sebacinales</taxon>
        <taxon>Serendipitaceae</taxon>
        <taxon>Serendipita</taxon>
    </lineage>
</organism>
<keyword evidence="4" id="KW-1185">Reference proteome</keyword>
<comment type="similarity">
    <text evidence="1">Belongs to the glycosyltransferase 32 family.</text>
</comment>
<gene>
    <name evidence="3" type="ORF">M408DRAFT_24669</name>
</gene>
<dbReference type="InterPro" id="IPR029044">
    <property type="entry name" value="Nucleotide-diphossugar_trans"/>
</dbReference>